<reference evidence="1" key="2">
    <citation type="submission" date="2015-07" db="EMBL/GenBank/DDBJ databases">
        <title>Plasmids, circular viruses and viroids from rat gut.</title>
        <authorList>
            <person name="Jorgensen T.J."/>
            <person name="Hansen M.A."/>
            <person name="Xu Z."/>
            <person name="Tabak M.A."/>
            <person name="Sorensen S.J."/>
            <person name="Hansen L.H."/>
        </authorList>
    </citation>
    <scope>NUCLEOTIDE SEQUENCE</scope>
    <source>
        <strain evidence="1">RGFK1173</strain>
    </source>
</reference>
<evidence type="ECO:0000313" key="1">
    <source>
        <dbReference type="EMBL" id="CRY96614.1"/>
    </source>
</evidence>
<dbReference type="AlphaFoldDB" id="A0A0H5Q5C5"/>
<name>A0A0H5Q5C5_9ZZZZ</name>
<dbReference type="EMBL" id="LN853749">
    <property type="protein sequence ID" value="CRY96614.1"/>
    <property type="molecule type" value="Genomic_DNA"/>
</dbReference>
<proteinExistence type="predicted"/>
<reference evidence="1" key="1">
    <citation type="submission" date="2015-06" db="EMBL/GenBank/DDBJ databases">
        <authorList>
            <person name="Joergensen T."/>
        </authorList>
    </citation>
    <scope>NUCLEOTIDE SEQUENCE</scope>
    <source>
        <strain evidence="1">RGFK1173</strain>
    </source>
</reference>
<protein>
    <submittedName>
        <fullName evidence="1">Uncharacterized protein</fullName>
    </submittedName>
</protein>
<organism evidence="1">
    <name type="scientific">uncultured prokaryote</name>
    <dbReference type="NCBI Taxonomy" id="198431"/>
    <lineage>
        <taxon>unclassified sequences</taxon>
        <taxon>environmental samples</taxon>
    </lineage>
</organism>
<accession>A0A0H5Q5C5</accession>
<sequence>MVNRAGLAKRMGMMATINAGDILRLVLTLNMPYGTVAQNIFAYTVISLSDPDSSNVANDFVARMLAIYAHVTPAMSDLIDGNTLEMYVRDTTNQEWTLVETDSMAALVGEASDEMLPHGVAGLVSALSVNNRTSGRKYLPGLTEGAQAEGQWTASTLSGIASYAAGYAGGFAGGAGAYAPGVWSETDQEFYAFQGGAVVNGIAAYQRRRKVGVGI</sequence>